<dbReference type="GeneTree" id="ENSGT00940000161114"/>
<dbReference type="SMART" id="SM00248">
    <property type="entry name" value="ANK"/>
    <property type="match status" value="8"/>
</dbReference>
<feature type="domain" description="Protein kinase" evidence="26">
    <location>
        <begin position="365"/>
        <end position="586"/>
    </location>
</feature>
<keyword evidence="14" id="KW-0067">ATP-binding</keyword>
<evidence type="ECO:0000256" key="25">
    <source>
        <dbReference type="SAM" id="MobiDB-lite"/>
    </source>
</evidence>
<dbReference type="PROSITE" id="PS50011">
    <property type="entry name" value="PROTEIN_KINASE_DOM"/>
    <property type="match status" value="1"/>
</dbReference>
<evidence type="ECO:0000259" key="27">
    <source>
        <dbReference type="PROSITE" id="PS51392"/>
    </source>
</evidence>
<dbReference type="InterPro" id="IPR036770">
    <property type="entry name" value="Ankyrin_rpt-contain_sf"/>
</dbReference>
<keyword evidence="5" id="KW-0963">Cytoplasm</keyword>
<keyword evidence="15" id="KW-0694">RNA-binding</keyword>
<dbReference type="AlphaFoldDB" id="A0A8C8YJ57"/>
<keyword evidence="13" id="KW-0862">Zinc</keyword>
<dbReference type="GO" id="GO:0051607">
    <property type="term" value="P:defense response to virus"/>
    <property type="evidence" value="ECO:0007669"/>
    <property type="project" value="UniProtKB-KW"/>
</dbReference>
<dbReference type="Ensembl" id="ENSPSMT00000003885.1">
    <property type="protein sequence ID" value="ENSPSMP00000003199.1"/>
    <property type="gene ID" value="ENSPSMG00000002613.1"/>
</dbReference>
<dbReference type="GO" id="GO:0043021">
    <property type="term" value="F:ribonucleoprotein complex binding"/>
    <property type="evidence" value="ECO:0007669"/>
    <property type="project" value="Ensembl"/>
</dbReference>
<evidence type="ECO:0000256" key="1">
    <source>
        <dbReference type="ARBA" id="ARBA00001936"/>
    </source>
</evidence>
<evidence type="ECO:0000256" key="5">
    <source>
        <dbReference type="ARBA" id="ARBA00022490"/>
    </source>
</evidence>
<dbReference type="InterPro" id="IPR042745">
    <property type="entry name" value="RNase-L_RNase"/>
</dbReference>
<dbReference type="InterPro" id="IPR000719">
    <property type="entry name" value="Prot_kinase_dom"/>
</dbReference>
<reference evidence="28" key="1">
    <citation type="submission" date="2025-08" db="UniProtKB">
        <authorList>
            <consortium name="Ensembl"/>
        </authorList>
    </citation>
    <scope>IDENTIFICATION</scope>
</reference>
<dbReference type="GO" id="GO:0045944">
    <property type="term" value="P:positive regulation of transcription by RNA polymerase II"/>
    <property type="evidence" value="ECO:0007669"/>
    <property type="project" value="Ensembl"/>
</dbReference>
<dbReference type="Gene3D" id="1.25.40.20">
    <property type="entry name" value="Ankyrin repeat-containing domain"/>
    <property type="match status" value="1"/>
</dbReference>
<dbReference type="SMART" id="SM00580">
    <property type="entry name" value="PUG"/>
    <property type="match status" value="1"/>
</dbReference>
<evidence type="ECO:0000256" key="9">
    <source>
        <dbReference type="ARBA" id="ARBA00022741"/>
    </source>
</evidence>
<evidence type="ECO:0000256" key="22">
    <source>
        <dbReference type="ARBA" id="ARBA00078208"/>
    </source>
</evidence>
<evidence type="ECO:0000313" key="28">
    <source>
        <dbReference type="Ensembl" id="ENSPSMP00000003199.1"/>
    </source>
</evidence>
<dbReference type="PROSITE" id="PS51392">
    <property type="entry name" value="KEN"/>
    <property type="match status" value="1"/>
</dbReference>
<dbReference type="SUPFAM" id="SSF56112">
    <property type="entry name" value="Protein kinase-like (PK-like)"/>
    <property type="match status" value="1"/>
</dbReference>
<dbReference type="GO" id="GO:0004672">
    <property type="term" value="F:protein kinase activity"/>
    <property type="evidence" value="ECO:0007669"/>
    <property type="project" value="InterPro"/>
</dbReference>
<dbReference type="InterPro" id="IPR038357">
    <property type="entry name" value="KEN_sf"/>
</dbReference>
<feature type="region of interest" description="Disordered" evidence="25">
    <location>
        <begin position="1"/>
        <end position="23"/>
    </location>
</feature>
<evidence type="ECO:0000256" key="6">
    <source>
        <dbReference type="ARBA" id="ARBA00022722"/>
    </source>
</evidence>
<evidence type="ECO:0000256" key="18">
    <source>
        <dbReference type="ARBA" id="ARBA00023128"/>
    </source>
</evidence>
<dbReference type="GO" id="GO:0005524">
    <property type="term" value="F:ATP binding"/>
    <property type="evidence" value="ECO:0007669"/>
    <property type="project" value="UniProtKB-KW"/>
</dbReference>
<dbReference type="Pfam" id="PF06479">
    <property type="entry name" value="Ribonuc_2-5A"/>
    <property type="match status" value="1"/>
</dbReference>
<keyword evidence="11" id="KW-0863">Zinc-finger</keyword>
<evidence type="ECO:0000256" key="2">
    <source>
        <dbReference type="ARBA" id="ARBA00001946"/>
    </source>
</evidence>
<dbReference type="GO" id="GO:0004540">
    <property type="term" value="F:RNA nuclease activity"/>
    <property type="evidence" value="ECO:0007669"/>
    <property type="project" value="Ensembl"/>
</dbReference>
<dbReference type="InterPro" id="IPR010513">
    <property type="entry name" value="KEN_dom"/>
</dbReference>
<dbReference type="PANTHER" id="PTHR24141:SF1">
    <property type="entry name" value="2-5A-DEPENDENT RIBONUCLEASE"/>
    <property type="match status" value="1"/>
</dbReference>
<feature type="repeat" description="ANK" evidence="24">
    <location>
        <begin position="167"/>
        <end position="200"/>
    </location>
</feature>
<comment type="cofactor">
    <cofactor evidence="2">
        <name>Mg(2+)</name>
        <dbReference type="ChEBI" id="CHEBI:18420"/>
    </cofactor>
</comment>
<feature type="repeat" description="ANK" evidence="24">
    <location>
        <begin position="24"/>
        <end position="56"/>
    </location>
</feature>
<dbReference type="GO" id="GO:0045071">
    <property type="term" value="P:negative regulation of viral genome replication"/>
    <property type="evidence" value="ECO:0007669"/>
    <property type="project" value="Ensembl"/>
</dbReference>
<dbReference type="GO" id="GO:0045444">
    <property type="term" value="P:fat cell differentiation"/>
    <property type="evidence" value="ECO:0007669"/>
    <property type="project" value="Ensembl"/>
</dbReference>
<dbReference type="FunFam" id="1.25.40.20:FF:000231">
    <property type="entry name" value="2-5A-dependent ribonuclease"/>
    <property type="match status" value="1"/>
</dbReference>
<feature type="domain" description="KEN" evidence="27">
    <location>
        <begin position="589"/>
        <end position="723"/>
    </location>
</feature>
<dbReference type="GO" id="GO:0046326">
    <property type="term" value="P:positive regulation of D-glucose import"/>
    <property type="evidence" value="ECO:0007669"/>
    <property type="project" value="Ensembl"/>
</dbReference>
<evidence type="ECO:0000256" key="3">
    <source>
        <dbReference type="ARBA" id="ARBA00004173"/>
    </source>
</evidence>
<dbReference type="GO" id="GO:0008270">
    <property type="term" value="F:zinc ion binding"/>
    <property type="evidence" value="ECO:0007669"/>
    <property type="project" value="UniProtKB-KW"/>
</dbReference>
<protein>
    <recommendedName>
        <fullName evidence="21">2-5A-dependent ribonuclease</fullName>
    </recommendedName>
    <alternativeName>
        <fullName evidence="22">Ribonuclease 4</fullName>
    </alternativeName>
    <alternativeName>
        <fullName evidence="23">Ribonuclease L</fullName>
    </alternativeName>
</protein>
<reference evidence="28" key="2">
    <citation type="submission" date="2025-09" db="UniProtKB">
        <authorList>
            <consortium name="Ensembl"/>
        </authorList>
    </citation>
    <scope>IDENTIFICATION</scope>
</reference>
<feature type="repeat" description="ANK" evidence="24">
    <location>
        <begin position="201"/>
        <end position="237"/>
    </location>
</feature>
<keyword evidence="29" id="KW-1185">Reference proteome</keyword>
<proteinExistence type="inferred from homology"/>
<dbReference type="Proteomes" id="UP000694414">
    <property type="component" value="Unplaced"/>
</dbReference>
<evidence type="ECO:0000256" key="7">
    <source>
        <dbReference type="ARBA" id="ARBA00022723"/>
    </source>
</evidence>
<evidence type="ECO:0000313" key="29">
    <source>
        <dbReference type="Proteomes" id="UP000694414"/>
    </source>
</evidence>
<dbReference type="PRINTS" id="PR01415">
    <property type="entry name" value="ANKYRIN"/>
</dbReference>
<dbReference type="Pfam" id="PF00023">
    <property type="entry name" value="Ank"/>
    <property type="match status" value="1"/>
</dbReference>
<dbReference type="Gene3D" id="1.10.510.10">
    <property type="entry name" value="Transferase(Phosphotransferase) domain 1"/>
    <property type="match status" value="1"/>
</dbReference>
<dbReference type="Pfam" id="PF12796">
    <property type="entry name" value="Ank_2"/>
    <property type="match status" value="3"/>
</dbReference>
<comment type="similarity">
    <text evidence="19">Belongs to the protein kinase superfamily.</text>
</comment>
<dbReference type="CDD" id="cd10423">
    <property type="entry name" value="RNase_RNase-L"/>
    <property type="match status" value="1"/>
</dbReference>
<evidence type="ECO:0000256" key="14">
    <source>
        <dbReference type="ARBA" id="ARBA00022840"/>
    </source>
</evidence>
<dbReference type="Gene3D" id="1.20.1440.180">
    <property type="entry name" value="KEN domain"/>
    <property type="match status" value="1"/>
</dbReference>
<evidence type="ECO:0000256" key="10">
    <source>
        <dbReference type="ARBA" id="ARBA00022759"/>
    </source>
</evidence>
<comment type="subcellular location">
    <subcellularLocation>
        <location evidence="4">Cytoplasm</location>
    </subcellularLocation>
    <subcellularLocation>
        <location evidence="3">Mitochondrion</location>
    </subcellularLocation>
</comment>
<dbReference type="GO" id="GO:0016787">
    <property type="term" value="F:hydrolase activity"/>
    <property type="evidence" value="ECO:0007669"/>
    <property type="project" value="UniProtKB-KW"/>
</dbReference>
<dbReference type="GO" id="GO:0006397">
    <property type="term" value="P:mRNA processing"/>
    <property type="evidence" value="ECO:0007669"/>
    <property type="project" value="InterPro"/>
</dbReference>
<evidence type="ECO:0000256" key="12">
    <source>
        <dbReference type="ARBA" id="ARBA00022801"/>
    </source>
</evidence>
<dbReference type="SMART" id="SM00220">
    <property type="entry name" value="S_TKc"/>
    <property type="match status" value="1"/>
</dbReference>
<keyword evidence="12" id="KW-0378">Hydrolase</keyword>
<feature type="region of interest" description="Disordered" evidence="25">
    <location>
        <begin position="716"/>
        <end position="745"/>
    </location>
</feature>
<evidence type="ECO:0000256" key="24">
    <source>
        <dbReference type="PROSITE-ProRule" id="PRU00023"/>
    </source>
</evidence>
<evidence type="ECO:0000256" key="16">
    <source>
        <dbReference type="ARBA" id="ARBA00023043"/>
    </source>
</evidence>
<comment type="cofactor">
    <cofactor evidence="1">
        <name>Mn(2+)</name>
        <dbReference type="ChEBI" id="CHEBI:29035"/>
    </cofactor>
</comment>
<dbReference type="PANTHER" id="PTHR24141">
    <property type="entry name" value="2-5A-DEPENDENT RIBONUCLEASE"/>
    <property type="match status" value="1"/>
</dbReference>
<dbReference type="GO" id="GO:0005739">
    <property type="term" value="C:mitochondrion"/>
    <property type="evidence" value="ECO:0007669"/>
    <property type="project" value="UniProtKB-SubCell"/>
</dbReference>
<feature type="repeat" description="ANK" evidence="24">
    <location>
        <begin position="124"/>
        <end position="156"/>
    </location>
</feature>
<gene>
    <name evidence="28" type="primary">RNASEL</name>
</gene>
<organism evidence="28 29">
    <name type="scientific">Prolemur simus</name>
    <name type="common">Greater bamboo lemur</name>
    <name type="synonym">Hapalemur simus</name>
    <dbReference type="NCBI Taxonomy" id="1328070"/>
    <lineage>
        <taxon>Eukaryota</taxon>
        <taxon>Metazoa</taxon>
        <taxon>Chordata</taxon>
        <taxon>Craniata</taxon>
        <taxon>Vertebrata</taxon>
        <taxon>Euteleostomi</taxon>
        <taxon>Mammalia</taxon>
        <taxon>Eutheria</taxon>
        <taxon>Euarchontoglires</taxon>
        <taxon>Primates</taxon>
        <taxon>Strepsirrhini</taxon>
        <taxon>Lemuriformes</taxon>
        <taxon>Lemuridae</taxon>
        <taxon>Prolemur</taxon>
    </lineage>
</organism>
<keyword evidence="16 24" id="KW-0040">ANK repeat</keyword>
<dbReference type="GO" id="GO:0004519">
    <property type="term" value="F:endonuclease activity"/>
    <property type="evidence" value="ECO:0007669"/>
    <property type="project" value="UniProtKB-KW"/>
</dbReference>
<dbReference type="InterPro" id="IPR002110">
    <property type="entry name" value="Ankyrin_rpt"/>
</dbReference>
<dbReference type="PROSITE" id="PS50297">
    <property type="entry name" value="ANK_REP_REGION"/>
    <property type="match status" value="4"/>
</dbReference>
<keyword evidence="17" id="KW-0051">Antiviral defense</keyword>
<evidence type="ECO:0000256" key="4">
    <source>
        <dbReference type="ARBA" id="ARBA00004496"/>
    </source>
</evidence>
<evidence type="ECO:0000256" key="21">
    <source>
        <dbReference type="ARBA" id="ARBA00072561"/>
    </source>
</evidence>
<dbReference type="PROSITE" id="PS50088">
    <property type="entry name" value="ANK_REPEAT"/>
    <property type="match status" value="7"/>
</dbReference>
<feature type="repeat" description="ANK" evidence="24">
    <location>
        <begin position="91"/>
        <end position="123"/>
    </location>
</feature>
<dbReference type="FunFam" id="1.10.510.10:FF:000618">
    <property type="entry name" value="Ribonuclease L"/>
    <property type="match status" value="1"/>
</dbReference>
<evidence type="ECO:0000256" key="15">
    <source>
        <dbReference type="ARBA" id="ARBA00022884"/>
    </source>
</evidence>
<keyword evidence="8" id="KW-0677">Repeat</keyword>
<evidence type="ECO:0000256" key="17">
    <source>
        <dbReference type="ARBA" id="ARBA00023118"/>
    </source>
</evidence>
<feature type="repeat" description="ANK" evidence="24">
    <location>
        <begin position="58"/>
        <end position="90"/>
    </location>
</feature>
<evidence type="ECO:0000256" key="20">
    <source>
        <dbReference type="ARBA" id="ARBA00062337"/>
    </source>
</evidence>
<keyword evidence="18" id="KW-0496">Mitochondrion</keyword>
<accession>A0A8C8YJ57</accession>
<evidence type="ECO:0000256" key="13">
    <source>
        <dbReference type="ARBA" id="ARBA00022833"/>
    </source>
</evidence>
<dbReference type="SUPFAM" id="SSF48403">
    <property type="entry name" value="Ankyrin repeat"/>
    <property type="match status" value="1"/>
</dbReference>
<comment type="subunit">
    <text evidence="20">Monomer (inactive form) or homodimer. Interacts with ABCE1; this interaction inhibits the RNASEL.</text>
</comment>
<dbReference type="GO" id="GO:0003723">
    <property type="term" value="F:RNA binding"/>
    <property type="evidence" value="ECO:0007669"/>
    <property type="project" value="UniProtKB-KW"/>
</dbReference>
<keyword evidence="7" id="KW-0479">Metal-binding</keyword>
<sequence length="745" mass="83909">METKGHDNAQEGPASSSARPATVEDNRSLIQAVAKQDVQMVQQLLERGADVNFQEESGGWTALHNAVQASREDIVELLLHHGADPCLRKRNGATPFIVAAIVGNVRLLKLFLSKGADVNECDFHGFTAFMEAAVYGRVAALRFLHASGAEVNLSRRTKQDQERLRKGGATALMDAAGEGHLEVVGILLDEMGADVNARDNMGRNALIHALLSSRDGDVEAITRLLLDHGADVNARADRGKTPLILAVEKKHLGLVQMLLEQEHVEIDDTDSEGKAALLIAVELKLGEIARLLCHRGASTDCGDLVMIAKRNYDSSLVTFLLLHGAREHFHPPAEDWKPQSSRWGAALKNLRRTFRPMIGKLKIFIEETYKIADTSEGGVYLGIYEEREVAVKTFCEGSARAQQEVSCLQSSRENSDLVTFYGSESHRGCLYVCVTLCEETLEARLVVHRGETVENEEDEFARNVLLSIFKAVRELHLSCGYTHQDLQPQNILIDSKNAARLADFDKSIKWAGDPQEIKRDLEALGRLVLYVVKKEDISFEKLKAQSNEEVVLLSPDEETKDLIHCLFYPRENMRDCLSDLLGHPFFWSWESRYRTLRNVGNESDIKKRDSESEIFKLLQLGPSEHSKSFAKWTKKINKCVMKEMNEFYKKRIYFYQNTVGDLLKFIRNIGEHIDEDKNKGIKAIIGDPSRYFQKTFPDLMIYVYTKLQNTEYRKHFPEARSPNKPQCDRDGEARGWPAPGADLVV</sequence>
<keyword evidence="9" id="KW-0547">Nucleotide-binding</keyword>
<dbReference type="GO" id="GO:0043488">
    <property type="term" value="P:regulation of mRNA stability"/>
    <property type="evidence" value="ECO:0007669"/>
    <property type="project" value="Ensembl"/>
</dbReference>
<evidence type="ECO:0000256" key="8">
    <source>
        <dbReference type="ARBA" id="ARBA00022737"/>
    </source>
</evidence>
<dbReference type="InterPro" id="IPR011009">
    <property type="entry name" value="Kinase-like_dom_sf"/>
</dbReference>
<dbReference type="FunFam" id="1.20.1440.180:FF:000003">
    <property type="entry name" value="Ribonuclease L"/>
    <property type="match status" value="1"/>
</dbReference>
<feature type="repeat" description="ANK" evidence="24">
    <location>
        <begin position="238"/>
        <end position="260"/>
    </location>
</feature>
<keyword evidence="6" id="KW-0540">Nuclease</keyword>
<dbReference type="Pfam" id="PF00069">
    <property type="entry name" value="Pkinase"/>
    <property type="match status" value="1"/>
</dbReference>
<evidence type="ECO:0000256" key="23">
    <source>
        <dbReference type="ARBA" id="ARBA00078400"/>
    </source>
</evidence>
<evidence type="ECO:0000259" key="26">
    <source>
        <dbReference type="PROSITE" id="PS50011"/>
    </source>
</evidence>
<name>A0A8C8YJ57_PROSS</name>
<keyword evidence="10" id="KW-0255">Endonuclease</keyword>
<evidence type="ECO:0000256" key="11">
    <source>
        <dbReference type="ARBA" id="ARBA00022771"/>
    </source>
</evidence>
<evidence type="ECO:0000256" key="19">
    <source>
        <dbReference type="ARBA" id="ARBA00038349"/>
    </source>
</evidence>